<dbReference type="InterPro" id="IPR012349">
    <property type="entry name" value="Split_barrel_FMN-bd"/>
</dbReference>
<dbReference type="InterPro" id="IPR011576">
    <property type="entry name" value="Pyridox_Oxase_N"/>
</dbReference>
<dbReference type="GO" id="GO:0070967">
    <property type="term" value="F:coenzyme F420 binding"/>
    <property type="evidence" value="ECO:0007669"/>
    <property type="project" value="TreeGrafter"/>
</dbReference>
<dbReference type="NCBIfam" id="TIGR03618">
    <property type="entry name" value="Rv1155_F420"/>
    <property type="match status" value="1"/>
</dbReference>
<dbReference type="PANTHER" id="PTHR35176">
    <property type="entry name" value="HEME OXYGENASE HI_0854-RELATED"/>
    <property type="match status" value="1"/>
</dbReference>
<evidence type="ECO:0000313" key="3">
    <source>
        <dbReference type="EMBL" id="PNE37827.1"/>
    </source>
</evidence>
<dbReference type="InterPro" id="IPR052019">
    <property type="entry name" value="F420H2_bilvrd_red/Heme_oxyg"/>
</dbReference>
<proteinExistence type="predicted"/>
<organism evidence="3 4">
    <name type="scientific">Streptomyces noursei</name>
    <name type="common">Streptomyces albulus</name>
    <dbReference type="NCBI Taxonomy" id="1971"/>
    <lineage>
        <taxon>Bacteria</taxon>
        <taxon>Bacillati</taxon>
        <taxon>Actinomycetota</taxon>
        <taxon>Actinomycetes</taxon>
        <taxon>Kitasatosporales</taxon>
        <taxon>Streptomycetaceae</taxon>
        <taxon>Streptomyces</taxon>
    </lineage>
</organism>
<keyword evidence="1" id="KW-0560">Oxidoreductase</keyword>
<evidence type="ECO:0000313" key="4">
    <source>
        <dbReference type="Proteomes" id="UP000236047"/>
    </source>
</evidence>
<reference evidence="4" key="1">
    <citation type="submission" date="2015-09" db="EMBL/GenBank/DDBJ databases">
        <authorList>
            <person name="Graham D.E."/>
            <person name="Mahan K.M."/>
            <person name="Klingeman D.M."/>
            <person name="Fida T."/>
            <person name="Giannone R.J."/>
            <person name="Hettich R.L."/>
            <person name="Parry R.J."/>
            <person name="Spain J.C."/>
        </authorList>
    </citation>
    <scope>NUCLEOTIDE SEQUENCE [LARGE SCALE GENOMIC DNA]</scope>
    <source>
        <strain evidence="4">JCM 4701</strain>
    </source>
</reference>
<dbReference type="RefSeq" id="WP_073448828.1">
    <property type="nucleotide sequence ID" value="NZ_LJSN01000003.1"/>
</dbReference>
<comment type="caution">
    <text evidence="3">The sequence shown here is derived from an EMBL/GenBank/DDBJ whole genome shotgun (WGS) entry which is preliminary data.</text>
</comment>
<dbReference type="SUPFAM" id="SSF50475">
    <property type="entry name" value="FMN-binding split barrel"/>
    <property type="match status" value="1"/>
</dbReference>
<dbReference type="AlphaFoldDB" id="A0A2N8P9X2"/>
<dbReference type="Pfam" id="PF01243">
    <property type="entry name" value="PNPOx_N"/>
    <property type="match status" value="1"/>
</dbReference>
<evidence type="ECO:0000256" key="1">
    <source>
        <dbReference type="ARBA" id="ARBA00023002"/>
    </source>
</evidence>
<dbReference type="EMBL" id="LJSN01000003">
    <property type="protein sequence ID" value="PNE37827.1"/>
    <property type="molecule type" value="Genomic_DNA"/>
</dbReference>
<feature type="domain" description="Pyridoxamine 5'-phosphate oxidase N-terminal" evidence="2">
    <location>
        <begin position="7"/>
        <end position="134"/>
    </location>
</feature>
<dbReference type="GO" id="GO:0005829">
    <property type="term" value="C:cytosol"/>
    <property type="evidence" value="ECO:0007669"/>
    <property type="project" value="TreeGrafter"/>
</dbReference>
<protein>
    <submittedName>
        <fullName evidence="3">Pyridoxamine 5-phosphate oxidase</fullName>
    </submittedName>
</protein>
<sequence length="142" mass="15568">MAHTMTKDEWQAFLSEGTRTGKLSTVRADGAPHIAPVWFLVDGEELVFNTGKDTVKGRNLARDGRVALCVDDDRPPFAFVVVQGTAELSEELSDVRHWATRIAARYMGEERAEAYGARNGVPGELLVRVRIDKVVALTGVAD</sequence>
<dbReference type="Gene3D" id="2.30.110.10">
    <property type="entry name" value="Electron Transport, Fmn-binding Protein, Chain A"/>
    <property type="match status" value="1"/>
</dbReference>
<name>A0A2N8P9X2_STRNR</name>
<gene>
    <name evidence="3" type="ORF">AOB60_26815</name>
</gene>
<keyword evidence="4" id="KW-1185">Reference proteome</keyword>
<dbReference type="PANTHER" id="PTHR35176:SF1">
    <property type="entry name" value="F420H(2)-DEPENDENT BILIVERDIN REDUCTASE"/>
    <property type="match status" value="1"/>
</dbReference>
<dbReference type="Proteomes" id="UP000236047">
    <property type="component" value="Unassembled WGS sequence"/>
</dbReference>
<dbReference type="InterPro" id="IPR019920">
    <property type="entry name" value="F420-binding_dom_put"/>
</dbReference>
<evidence type="ECO:0000259" key="2">
    <source>
        <dbReference type="Pfam" id="PF01243"/>
    </source>
</evidence>
<dbReference type="GO" id="GO:0016627">
    <property type="term" value="F:oxidoreductase activity, acting on the CH-CH group of donors"/>
    <property type="evidence" value="ECO:0007669"/>
    <property type="project" value="TreeGrafter"/>
</dbReference>
<accession>A0A2N8P9X2</accession>